<comment type="function">
    <text evidence="8">Cytochromes P450 are a group of heme-thiolate monooxygenases. They oxidize a variety of structurally unrelated compounds, including steroids, fatty acids, and xenobiotics.</text>
</comment>
<keyword evidence="7 10" id="KW-0503">Monooxygenase</keyword>
<dbReference type="InterPro" id="IPR050705">
    <property type="entry name" value="Cytochrome_P450_3A"/>
</dbReference>
<keyword evidence="3 9" id="KW-0349">Heme</keyword>
<dbReference type="EMBL" id="KC905751">
    <property type="protein sequence ID" value="AHL88982.1"/>
    <property type="molecule type" value="mRNA"/>
</dbReference>
<dbReference type="GO" id="GO:0020037">
    <property type="term" value="F:heme binding"/>
    <property type="evidence" value="ECO:0007669"/>
    <property type="project" value="InterPro"/>
</dbReference>
<keyword evidence="11" id="KW-0812">Transmembrane</keyword>
<evidence type="ECO:0000256" key="1">
    <source>
        <dbReference type="ARBA" id="ARBA00001971"/>
    </source>
</evidence>
<keyword evidence="4 9" id="KW-0479">Metal-binding</keyword>
<dbReference type="Gene3D" id="1.10.630.10">
    <property type="entry name" value="Cytochrome P450"/>
    <property type="match status" value="1"/>
</dbReference>
<proteinExistence type="evidence at transcript level"/>
<comment type="cofactor">
    <cofactor evidence="1 9">
        <name>heme</name>
        <dbReference type="ChEBI" id="CHEBI:30413"/>
    </cofactor>
</comment>
<dbReference type="PANTHER" id="PTHR24302:SF15">
    <property type="entry name" value="FATTY-ACID PEROXYGENASE"/>
    <property type="match status" value="1"/>
</dbReference>
<protein>
    <submittedName>
        <fullName evidence="12">Cytochrome p450 3045A1</fullName>
    </submittedName>
</protein>
<name>W8RYT2_9BILA</name>
<dbReference type="PROSITE" id="PS00086">
    <property type="entry name" value="CYTOCHROME_P450"/>
    <property type="match status" value="1"/>
</dbReference>
<dbReference type="Pfam" id="PF00067">
    <property type="entry name" value="p450"/>
    <property type="match status" value="1"/>
</dbReference>
<dbReference type="InterPro" id="IPR036396">
    <property type="entry name" value="Cyt_P450_sf"/>
</dbReference>
<dbReference type="AlphaFoldDB" id="W8RYT2"/>
<dbReference type="PRINTS" id="PR00385">
    <property type="entry name" value="P450"/>
</dbReference>
<evidence type="ECO:0000256" key="5">
    <source>
        <dbReference type="ARBA" id="ARBA00023002"/>
    </source>
</evidence>
<evidence type="ECO:0000313" key="12">
    <source>
        <dbReference type="EMBL" id="AHL88982.1"/>
    </source>
</evidence>
<dbReference type="GO" id="GO:0016705">
    <property type="term" value="F:oxidoreductase activity, acting on paired donors, with incorporation or reduction of molecular oxygen"/>
    <property type="evidence" value="ECO:0007669"/>
    <property type="project" value="InterPro"/>
</dbReference>
<organism evidence="12">
    <name type="scientific">Brachionus koreanus</name>
    <dbReference type="NCBI Taxonomy" id="1199090"/>
    <lineage>
        <taxon>Eukaryota</taxon>
        <taxon>Metazoa</taxon>
        <taxon>Spiralia</taxon>
        <taxon>Gnathifera</taxon>
        <taxon>Rotifera</taxon>
        <taxon>Eurotatoria</taxon>
        <taxon>Monogononta</taxon>
        <taxon>Pseudotrocha</taxon>
        <taxon>Ploima</taxon>
        <taxon>Brachionidae</taxon>
        <taxon>Brachionus</taxon>
    </lineage>
</organism>
<reference evidence="12" key="1">
    <citation type="journal article" date="2013" name="Environ. Sci. Technol.">
        <title>Expression pattern of entire cytochrome P450 genes and response of defensomes in the benzo[a]pyrene-exposed monogonont rotifer Brachionus koreanus.</title>
        <authorList>
            <person name="Kim R.O."/>
            <person name="Kim B.M."/>
            <person name="Jeong C.B."/>
            <person name="Nelson D.R."/>
            <person name="Lee J.S."/>
            <person name="Rhee J.S."/>
        </authorList>
    </citation>
    <scope>NUCLEOTIDE SEQUENCE</scope>
</reference>
<dbReference type="GO" id="GO:0005506">
    <property type="term" value="F:iron ion binding"/>
    <property type="evidence" value="ECO:0007669"/>
    <property type="project" value="InterPro"/>
</dbReference>
<evidence type="ECO:0000256" key="3">
    <source>
        <dbReference type="ARBA" id="ARBA00022617"/>
    </source>
</evidence>
<evidence type="ECO:0000256" key="6">
    <source>
        <dbReference type="ARBA" id="ARBA00023004"/>
    </source>
</evidence>
<gene>
    <name evidence="12" type="primary">CYP3045A1</name>
</gene>
<dbReference type="FunFam" id="1.10.630.10:FF:000182">
    <property type="entry name" value="Cytochrome P450 3A4"/>
    <property type="match status" value="1"/>
</dbReference>
<dbReference type="GO" id="GO:0008395">
    <property type="term" value="F:steroid hydroxylase activity"/>
    <property type="evidence" value="ECO:0007669"/>
    <property type="project" value="TreeGrafter"/>
</dbReference>
<dbReference type="InterPro" id="IPR017972">
    <property type="entry name" value="Cyt_P450_CS"/>
</dbReference>
<dbReference type="InterPro" id="IPR002401">
    <property type="entry name" value="Cyt_P450_E_grp-I"/>
</dbReference>
<accession>W8RYT2</accession>
<feature type="binding site" description="axial binding residue" evidence="9">
    <location>
        <position position="473"/>
    </location>
    <ligand>
        <name>heme</name>
        <dbReference type="ChEBI" id="CHEBI:30413"/>
    </ligand>
    <ligandPart>
        <name>Fe</name>
        <dbReference type="ChEBI" id="CHEBI:18248"/>
    </ligandPart>
</feature>
<evidence type="ECO:0000256" key="2">
    <source>
        <dbReference type="ARBA" id="ARBA00010617"/>
    </source>
</evidence>
<evidence type="ECO:0000256" key="11">
    <source>
        <dbReference type="SAM" id="Phobius"/>
    </source>
</evidence>
<keyword evidence="6 9" id="KW-0408">Iron</keyword>
<keyword evidence="5 10" id="KW-0560">Oxidoreductase</keyword>
<evidence type="ECO:0000256" key="10">
    <source>
        <dbReference type="RuleBase" id="RU000461"/>
    </source>
</evidence>
<sequence length="531" mass="63267">MTDWTFDVDKMLWLIFSKEVIILFVFSYLMIIVWKYQYFKQRGIKTPKYRFVCGNYFDLIRNNSESENVYKWTMQLGKTFGYFEGHSPVLVTSDLDIIQEVFIRQFSNFSARKKNPMEGADSREFNHLMRSSNCRWKRMRSVMNPTFSKQKLEKMNPLLNECIDRLIFKIRNNIISELKIPEAFKKLTMDSLWKCTYGIDLNIQNKPCNEYFKASEKIFADAYKFKFIKLLSIFFPEFDFLWIFFTNFQNEIKKRIGLPREPKVFIINEFHKTLKEKISNDQEYRKDYMQLLIDSLDDDEKLIKKYDHLNISEIKDFHLEKKLTLNEIKANLKMFMLAGYESTSFALSFCFHMLAIKKNEQETLYNEIEDFFSNESIVPDIQNVNRLPYLDMFCKEILRFYPISRVARRCVKQTTVKGINMTPGLIVRIHHFAIHFDPVLWGPIDPKEFFPLRHKVARNPLCFLAFGLGPRICLGMKFALSQMKLALVKCLLKFEIESTNETPKFLEFSEGILRTAINEFQIRFNPRTDKS</sequence>
<keyword evidence="11" id="KW-0472">Membrane</keyword>
<dbReference type="SUPFAM" id="SSF48264">
    <property type="entry name" value="Cytochrome P450"/>
    <property type="match status" value="1"/>
</dbReference>
<evidence type="ECO:0000256" key="9">
    <source>
        <dbReference type="PIRSR" id="PIRSR602401-1"/>
    </source>
</evidence>
<reference evidence="12" key="2">
    <citation type="submission" date="2013-04" db="EMBL/GenBank/DDBJ databases">
        <authorList>
            <person name="Kim R.-O."/>
        </authorList>
    </citation>
    <scope>NUCLEOTIDE SEQUENCE</scope>
</reference>
<dbReference type="PRINTS" id="PR00463">
    <property type="entry name" value="EP450I"/>
</dbReference>
<feature type="transmembrane region" description="Helical" evidence="11">
    <location>
        <begin position="12"/>
        <end position="34"/>
    </location>
</feature>
<dbReference type="InterPro" id="IPR001128">
    <property type="entry name" value="Cyt_P450"/>
</dbReference>
<keyword evidence="11" id="KW-1133">Transmembrane helix</keyword>
<comment type="similarity">
    <text evidence="2 10">Belongs to the cytochrome P450 family.</text>
</comment>
<evidence type="ECO:0000256" key="4">
    <source>
        <dbReference type="ARBA" id="ARBA00022723"/>
    </source>
</evidence>
<evidence type="ECO:0000256" key="8">
    <source>
        <dbReference type="ARBA" id="ARBA00043906"/>
    </source>
</evidence>
<evidence type="ECO:0000256" key="7">
    <source>
        <dbReference type="ARBA" id="ARBA00023033"/>
    </source>
</evidence>
<dbReference type="PANTHER" id="PTHR24302">
    <property type="entry name" value="CYTOCHROME P450 FAMILY 3"/>
    <property type="match status" value="1"/>
</dbReference>